<feature type="compositionally biased region" description="Basic residues" evidence="1">
    <location>
        <begin position="214"/>
        <end position="235"/>
    </location>
</feature>
<proteinExistence type="predicted"/>
<organism evidence="2">
    <name type="scientific">viral metagenome</name>
    <dbReference type="NCBI Taxonomy" id="1070528"/>
    <lineage>
        <taxon>unclassified sequences</taxon>
        <taxon>metagenomes</taxon>
        <taxon>organismal metagenomes</taxon>
    </lineage>
</organism>
<reference evidence="2" key="1">
    <citation type="journal article" date="2020" name="Nature">
        <title>Giant virus diversity and host interactions through global metagenomics.</title>
        <authorList>
            <person name="Schulz F."/>
            <person name="Roux S."/>
            <person name="Paez-Espino D."/>
            <person name="Jungbluth S."/>
            <person name="Walsh D.A."/>
            <person name="Denef V.J."/>
            <person name="McMahon K.D."/>
            <person name="Konstantinidis K.T."/>
            <person name="Eloe-Fadrosh E.A."/>
            <person name="Kyrpides N.C."/>
            <person name="Woyke T."/>
        </authorList>
    </citation>
    <scope>NUCLEOTIDE SEQUENCE</scope>
    <source>
        <strain evidence="2">GVMAG-M-3300023174-5</strain>
    </source>
</reference>
<dbReference type="AlphaFoldDB" id="A0A6C0DU67"/>
<evidence type="ECO:0000256" key="1">
    <source>
        <dbReference type="SAM" id="MobiDB-lite"/>
    </source>
</evidence>
<dbReference type="EMBL" id="MN739669">
    <property type="protein sequence ID" value="QHT19773.1"/>
    <property type="molecule type" value="Genomic_DNA"/>
</dbReference>
<feature type="region of interest" description="Disordered" evidence="1">
    <location>
        <begin position="192"/>
        <end position="235"/>
    </location>
</feature>
<name>A0A6C0DU67_9ZZZZ</name>
<dbReference type="Gene3D" id="1.10.287.1490">
    <property type="match status" value="1"/>
</dbReference>
<evidence type="ECO:0000313" key="2">
    <source>
        <dbReference type="EMBL" id="QHT19773.1"/>
    </source>
</evidence>
<accession>A0A6C0DU67</accession>
<protein>
    <submittedName>
        <fullName evidence="2">Uncharacterized protein</fullName>
    </submittedName>
</protein>
<feature type="compositionally biased region" description="Pro residues" evidence="1">
    <location>
        <begin position="199"/>
        <end position="211"/>
    </location>
</feature>
<sequence>MSSQQPRPPRPQPAQLQALTQLANQIRQSVVAKNQNITQFNNTLRDRIRALDNLSVQILTKIQAIGNRAATFQQTIDRQTAEIADLNRRLQTATDAQANSARQIQELTDQLQRARVDAAQSEALRRQLAALQIEVQDHVDEINNLTQGIEAANAVITEALGQLNAPNDTAELTALLAQLEAHVNQINQEIDRVNGAAPGGPPPVSSLPPPSSGGKRKRKTKRIKNAFRKTKRNKH</sequence>